<organism evidence="3 4">
    <name type="scientific">Maritimibacter harenae</name>
    <dbReference type="NCBI Taxonomy" id="2606218"/>
    <lineage>
        <taxon>Bacteria</taxon>
        <taxon>Pseudomonadati</taxon>
        <taxon>Pseudomonadota</taxon>
        <taxon>Alphaproteobacteria</taxon>
        <taxon>Rhodobacterales</taxon>
        <taxon>Roseobacteraceae</taxon>
        <taxon>Maritimibacter</taxon>
    </lineage>
</organism>
<dbReference type="Gene3D" id="3.40.50.2000">
    <property type="entry name" value="Glycogen Phosphorylase B"/>
    <property type="match status" value="2"/>
</dbReference>
<keyword evidence="3" id="KW-0808">Transferase</keyword>
<proteinExistence type="predicted"/>
<dbReference type="InterPro" id="IPR050194">
    <property type="entry name" value="Glycosyltransferase_grp1"/>
</dbReference>
<evidence type="ECO:0000259" key="1">
    <source>
        <dbReference type="Pfam" id="PF00534"/>
    </source>
</evidence>
<feature type="domain" description="Glycosyl transferase family 1" evidence="1">
    <location>
        <begin position="224"/>
        <end position="363"/>
    </location>
</feature>
<sequence>MQHILDANSRDIIPGAAPRGPFRVPREGSDLRVAIVHYWLVGMRGGEKVLESLLRMFPQADIFTHAYDPAKVSDLIRSKNVYTTSVARMPFSTRLYQNYLSMMPRALEELDLTGYDLVLSSEAGPAKGIIPAPDALHVCYCHSPMRYLWDQYHVYKSEAGPMKRAVMPRMVHKLRQWDVTSASRVDAFVANSTHVQARIEKFWRRDSTVVHPPVAVDDFAPIPAAERGGFYLWAGELAPYKRPDLAIEAFNRLDKPLYVIGGPGKAEKALAARANDNIRFLGRVPFEKLKAYMAACKALIFPGEEDFGIIPVEAMASGRPVIAYGRGGALDTVVDRQTGLLFRDPEVDGLIDAVETFEREELEKLDPAALVAHARQFDEENFTRGIASVLRTYGITLGAQSGERA</sequence>
<evidence type="ECO:0000313" key="3">
    <source>
        <dbReference type="EMBL" id="MZR12493.1"/>
    </source>
</evidence>
<dbReference type="Pfam" id="PF00534">
    <property type="entry name" value="Glycos_transf_1"/>
    <property type="match status" value="1"/>
</dbReference>
<comment type="caution">
    <text evidence="3">The sequence shown here is derived from an EMBL/GenBank/DDBJ whole genome shotgun (WGS) entry which is preliminary data.</text>
</comment>
<name>A0A845M4U0_9RHOB</name>
<evidence type="ECO:0000259" key="2">
    <source>
        <dbReference type="Pfam" id="PF13439"/>
    </source>
</evidence>
<dbReference type="InterPro" id="IPR001296">
    <property type="entry name" value="Glyco_trans_1"/>
</dbReference>
<accession>A0A845M4U0</accession>
<dbReference type="SUPFAM" id="SSF53756">
    <property type="entry name" value="UDP-Glycosyltransferase/glycogen phosphorylase"/>
    <property type="match status" value="1"/>
</dbReference>
<dbReference type="EMBL" id="WTUX01000010">
    <property type="protein sequence ID" value="MZR12493.1"/>
    <property type="molecule type" value="Genomic_DNA"/>
</dbReference>
<dbReference type="AlphaFoldDB" id="A0A845M4U0"/>
<reference evidence="3 4" key="1">
    <citation type="submission" date="2019-12" db="EMBL/GenBank/DDBJ databases">
        <title>Maritimibacter sp. nov. sp. isolated from sea sand.</title>
        <authorList>
            <person name="Kim J."/>
            <person name="Jeong S.E."/>
            <person name="Jung H.S."/>
            <person name="Jeon C.O."/>
        </authorList>
    </citation>
    <scope>NUCLEOTIDE SEQUENCE [LARGE SCALE GENOMIC DNA]</scope>
    <source>
        <strain evidence="3 4">DP07</strain>
    </source>
</reference>
<dbReference type="PANTHER" id="PTHR45947">
    <property type="entry name" value="SULFOQUINOVOSYL TRANSFERASE SQD2"/>
    <property type="match status" value="1"/>
</dbReference>
<gene>
    <name evidence="3" type="ORF">GQE99_05615</name>
</gene>
<dbReference type="Proteomes" id="UP000467322">
    <property type="component" value="Unassembled WGS sequence"/>
</dbReference>
<evidence type="ECO:0000313" key="4">
    <source>
        <dbReference type="Proteomes" id="UP000467322"/>
    </source>
</evidence>
<keyword evidence="4" id="KW-1185">Reference proteome</keyword>
<dbReference type="Pfam" id="PF13439">
    <property type="entry name" value="Glyco_transf_4"/>
    <property type="match status" value="1"/>
</dbReference>
<dbReference type="InterPro" id="IPR028098">
    <property type="entry name" value="Glyco_trans_4-like_N"/>
</dbReference>
<feature type="domain" description="Glycosyltransferase subfamily 4-like N-terminal" evidence="2">
    <location>
        <begin position="45"/>
        <end position="217"/>
    </location>
</feature>
<dbReference type="PANTHER" id="PTHR45947:SF3">
    <property type="entry name" value="SULFOQUINOVOSYL TRANSFERASE SQD2"/>
    <property type="match status" value="1"/>
</dbReference>
<dbReference type="RefSeq" id="WP_161350611.1">
    <property type="nucleotide sequence ID" value="NZ_WTUX01000010.1"/>
</dbReference>
<dbReference type="GO" id="GO:0016757">
    <property type="term" value="F:glycosyltransferase activity"/>
    <property type="evidence" value="ECO:0007669"/>
    <property type="project" value="InterPro"/>
</dbReference>
<protein>
    <submittedName>
        <fullName evidence="3">Glycosyltransferase</fullName>
    </submittedName>
</protein>